<dbReference type="EMBL" id="RAXV01000072">
    <property type="protein sequence ID" value="RKG29042.1"/>
    <property type="molecule type" value="Genomic_DNA"/>
</dbReference>
<evidence type="ECO:0000259" key="1">
    <source>
        <dbReference type="Pfam" id="PF09299"/>
    </source>
</evidence>
<dbReference type="Proteomes" id="UP000282388">
    <property type="component" value="Unassembled WGS sequence"/>
</dbReference>
<name>A0A3A8E1J2_9GAMM</name>
<proteinExistence type="predicted"/>
<dbReference type="RefSeq" id="WP_171407697.1">
    <property type="nucleotide sequence ID" value="NZ_RAXV01000072.1"/>
</dbReference>
<comment type="caution">
    <text evidence="2">The sequence shown here is derived from an EMBL/GenBank/DDBJ whole genome shotgun (WGS) entry which is preliminary data.</text>
</comment>
<feature type="non-terminal residue" evidence="2">
    <location>
        <position position="1"/>
    </location>
</feature>
<accession>A0A3A8E1J2</accession>
<dbReference type="InterPro" id="IPR015378">
    <property type="entry name" value="Transposase-like_Mu_C"/>
</dbReference>
<feature type="domain" description="Transposase-like Mu C-terminal" evidence="1">
    <location>
        <begin position="57"/>
        <end position="109"/>
    </location>
</feature>
<reference evidence="2 3" key="1">
    <citation type="submission" date="2018-09" db="EMBL/GenBank/DDBJ databases">
        <title>The draft genome of Acinetobacter spp. strains.</title>
        <authorList>
            <person name="Qin J."/>
            <person name="Feng Y."/>
            <person name="Zong Z."/>
        </authorList>
    </citation>
    <scope>NUCLEOTIDE SEQUENCE [LARGE SCALE GENOMIC DNA]</scope>
    <source>
        <strain evidence="2 3">WCHAc060012</strain>
    </source>
</reference>
<gene>
    <name evidence="2" type="ORF">D7V32_16785</name>
</gene>
<keyword evidence="3" id="KW-1185">Reference proteome</keyword>
<dbReference type="AlphaFoldDB" id="A0A3A8E1J2"/>
<dbReference type="Pfam" id="PF09299">
    <property type="entry name" value="Mu-transpos_C"/>
    <property type="match status" value="1"/>
</dbReference>
<protein>
    <submittedName>
        <fullName evidence="2">Transposase</fullName>
    </submittedName>
</protein>
<evidence type="ECO:0000313" key="2">
    <source>
        <dbReference type="EMBL" id="RKG29042.1"/>
    </source>
</evidence>
<organism evidence="2 3">
    <name type="scientific">Acinetobacter tianfuensis</name>
    <dbReference type="NCBI Taxonomy" id="2419603"/>
    <lineage>
        <taxon>Bacteria</taxon>
        <taxon>Pseudomonadati</taxon>
        <taxon>Pseudomonadota</taxon>
        <taxon>Gammaproteobacteria</taxon>
        <taxon>Moraxellales</taxon>
        <taxon>Moraxellaceae</taxon>
        <taxon>Acinetobacter</taxon>
    </lineage>
</organism>
<evidence type="ECO:0000313" key="3">
    <source>
        <dbReference type="Proteomes" id="UP000282388"/>
    </source>
</evidence>
<sequence length="230" mass="26462">IEQLKNYIDTWINDTYHCAIHSMTGRSPSVMWEEAITDIKPSHISKVDAKILCRRPIKRTIHHGQIQVDRLSYFSHALTTLQAKGIQTVTVLIDDLDLNEVYIVDPNDMNIIIQADSTNQDYTYGLSRAIHLEVQKRKKQLSKLDQQKLGQFADLFGLHKLFHEIQTDIIRNRPKLKPIKLELPFILQNIEKCLSPIVEIQEEPNTKAPCNNKKNNLSFGSIEVIKNGKI</sequence>